<organism evidence="1 2">
    <name type="scientific">Polarella glacialis</name>
    <name type="common">Dinoflagellate</name>
    <dbReference type="NCBI Taxonomy" id="89957"/>
    <lineage>
        <taxon>Eukaryota</taxon>
        <taxon>Sar</taxon>
        <taxon>Alveolata</taxon>
        <taxon>Dinophyceae</taxon>
        <taxon>Suessiales</taxon>
        <taxon>Suessiaceae</taxon>
        <taxon>Polarella</taxon>
    </lineage>
</organism>
<gene>
    <name evidence="1" type="ORF">PGLA2088_LOCUS20377</name>
</gene>
<proteinExistence type="predicted"/>
<protein>
    <submittedName>
        <fullName evidence="1">Uncharacterized protein</fullName>
    </submittedName>
</protein>
<feature type="non-terminal residue" evidence="1">
    <location>
        <position position="208"/>
    </location>
</feature>
<sequence length="208" mass="23953">GKESLSEALLAISGKLKKEVNPKACWFAVEKDLHDPQCRQRHLVVELAKKLPGRPWTDAQPFHDQMFNRQAFNWTQQQEALNTGELSSWVSLRPGRRRDVEDPFVTSRSWLCNELEQGQSREHVYFRVVLEQKKLDEALEKIPYYRLFGADTSTRFFKLFIRGDESSPILLGELGGEVVPDQTTLELTKVTREVEGHRIKGTTETLPC</sequence>
<evidence type="ECO:0000313" key="2">
    <source>
        <dbReference type="Proteomes" id="UP000626109"/>
    </source>
</evidence>
<dbReference type="Proteomes" id="UP000626109">
    <property type="component" value="Unassembled WGS sequence"/>
</dbReference>
<feature type="non-terminal residue" evidence="1">
    <location>
        <position position="1"/>
    </location>
</feature>
<reference evidence="1" key="1">
    <citation type="submission" date="2021-02" db="EMBL/GenBank/DDBJ databases">
        <authorList>
            <person name="Dougan E. K."/>
            <person name="Rhodes N."/>
            <person name="Thang M."/>
            <person name="Chan C."/>
        </authorList>
    </citation>
    <scope>NUCLEOTIDE SEQUENCE</scope>
</reference>
<evidence type="ECO:0000313" key="1">
    <source>
        <dbReference type="EMBL" id="CAE8677569.1"/>
    </source>
</evidence>
<dbReference type="AlphaFoldDB" id="A0A813JFF2"/>
<accession>A0A813JFF2</accession>
<comment type="caution">
    <text evidence="1">The sequence shown here is derived from an EMBL/GenBank/DDBJ whole genome shotgun (WGS) entry which is preliminary data.</text>
</comment>
<dbReference type="EMBL" id="CAJNNW010025526">
    <property type="protein sequence ID" value="CAE8677569.1"/>
    <property type="molecule type" value="Genomic_DNA"/>
</dbReference>
<name>A0A813JFF2_POLGL</name>